<dbReference type="EMBL" id="LAZR01004996">
    <property type="protein sequence ID" value="KKN03780.1"/>
    <property type="molecule type" value="Genomic_DNA"/>
</dbReference>
<reference evidence="1" key="1">
    <citation type="journal article" date="2015" name="Nature">
        <title>Complex archaea that bridge the gap between prokaryotes and eukaryotes.</title>
        <authorList>
            <person name="Spang A."/>
            <person name="Saw J.H."/>
            <person name="Jorgensen S.L."/>
            <person name="Zaremba-Niedzwiedzka K."/>
            <person name="Martijn J."/>
            <person name="Lind A.E."/>
            <person name="van Eijk R."/>
            <person name="Schleper C."/>
            <person name="Guy L."/>
            <person name="Ettema T.J."/>
        </authorList>
    </citation>
    <scope>NUCLEOTIDE SEQUENCE</scope>
</reference>
<dbReference type="AlphaFoldDB" id="A0A0F9M8P7"/>
<protein>
    <submittedName>
        <fullName evidence="1">Uncharacterized protein</fullName>
    </submittedName>
</protein>
<gene>
    <name evidence="1" type="ORF">LCGC14_1104170</name>
</gene>
<organism evidence="1">
    <name type="scientific">marine sediment metagenome</name>
    <dbReference type="NCBI Taxonomy" id="412755"/>
    <lineage>
        <taxon>unclassified sequences</taxon>
        <taxon>metagenomes</taxon>
        <taxon>ecological metagenomes</taxon>
    </lineage>
</organism>
<comment type="caution">
    <text evidence="1">The sequence shown here is derived from an EMBL/GenBank/DDBJ whole genome shotgun (WGS) entry which is preliminary data.</text>
</comment>
<sequence>MEWSGTNAFQKTIHTEKGMFQGFLTGKYPGMYTVRIEKVDSSLTGDSELLTTNKFESPHEAWASAKRLLEFHVGEDK</sequence>
<name>A0A0F9M8P7_9ZZZZ</name>
<evidence type="ECO:0000313" key="1">
    <source>
        <dbReference type="EMBL" id="KKN03780.1"/>
    </source>
</evidence>
<proteinExistence type="predicted"/>
<accession>A0A0F9M8P7</accession>